<dbReference type="InterPro" id="IPR043025">
    <property type="entry name" value="DRP_PD-(D/E)XK_dom"/>
</dbReference>
<reference evidence="2 3" key="1">
    <citation type="journal article" date="2019" name="Int. J. Syst. Evol. Microbiol.">
        <title>The Global Catalogue of Microorganisms (GCM) 10K type strain sequencing project: providing services to taxonomists for standard genome sequencing and annotation.</title>
        <authorList>
            <consortium name="The Broad Institute Genomics Platform"/>
            <consortium name="The Broad Institute Genome Sequencing Center for Infectious Disease"/>
            <person name="Wu L."/>
            <person name="Ma J."/>
        </authorList>
    </citation>
    <scope>NUCLEOTIDE SEQUENCE [LARGE SCALE GENOMIC DNA]</scope>
    <source>
        <strain evidence="2 3">JCM 16242</strain>
    </source>
</reference>
<dbReference type="Pfam" id="PF17726">
    <property type="entry name" value="DpnI_C"/>
    <property type="match status" value="1"/>
</dbReference>
<accession>A0ABN0UGF8</accession>
<comment type="caution">
    <text evidence="2">The sequence shown here is derived from an EMBL/GenBank/DDBJ whole genome shotgun (WGS) entry which is preliminary data.</text>
</comment>
<dbReference type="CDD" id="cd22319">
    <property type="entry name" value="DpnI-like"/>
    <property type="match status" value="1"/>
</dbReference>
<name>A0ABN0UGF8_9GAMM</name>
<dbReference type="Proteomes" id="UP001500657">
    <property type="component" value="Unassembled WGS sequence"/>
</dbReference>
<dbReference type="RefSeq" id="WP_343881554.1">
    <property type="nucleotide sequence ID" value="NZ_BAAAFO010000002.1"/>
</dbReference>
<evidence type="ECO:0000259" key="1">
    <source>
        <dbReference type="Pfam" id="PF17726"/>
    </source>
</evidence>
<dbReference type="InterPro" id="IPR041368">
    <property type="entry name" value="DRP_C"/>
</dbReference>
<evidence type="ECO:0000313" key="2">
    <source>
        <dbReference type="EMBL" id="GAA0249654.1"/>
    </source>
</evidence>
<gene>
    <name evidence="2" type="ORF">GCM10009126_13870</name>
</gene>
<dbReference type="InterPro" id="IPR010324">
    <property type="entry name" value="DRP"/>
</dbReference>
<sequence>MDLNLDTSLAAQYKGATQWARVVTEHWVSSQLFCPNCGQSLESYPNNTPVTDFLCLTCDEQFELKSKHGPFGPRIVDGAYAAMLRRLRSNQAPNLLGLTYDRAQGRVRNLFVIPSQFFVPEIIEPRKPLASTARRAGWVGCNILVQRVPPAGRVNIIADGVAIAKDDVLKAWRRTLFLREQSRLEKRGWLLDVMNCVERLEKPQFQLSDVYQHEDSIARLHPNNRHVRAKIRQQLQFLRDAGFLEFLGRGRYKVR</sequence>
<dbReference type="InterPro" id="IPR036388">
    <property type="entry name" value="WH-like_DNA-bd_sf"/>
</dbReference>
<dbReference type="Gene3D" id="1.10.10.10">
    <property type="entry name" value="Winged helix-like DNA-binding domain superfamily/Winged helix DNA-binding domain"/>
    <property type="match status" value="1"/>
</dbReference>
<evidence type="ECO:0000313" key="3">
    <source>
        <dbReference type="Proteomes" id="UP001500657"/>
    </source>
</evidence>
<organism evidence="2 3">
    <name type="scientific">Rhodanobacter caeni</name>
    <dbReference type="NCBI Taxonomy" id="657654"/>
    <lineage>
        <taxon>Bacteria</taxon>
        <taxon>Pseudomonadati</taxon>
        <taxon>Pseudomonadota</taxon>
        <taxon>Gammaproteobacteria</taxon>
        <taxon>Lysobacterales</taxon>
        <taxon>Rhodanobacteraceae</taxon>
        <taxon>Rhodanobacter</taxon>
    </lineage>
</organism>
<protein>
    <submittedName>
        <fullName evidence="2">Type-2 restriction enzyme DpnI</fullName>
    </submittedName>
</protein>
<feature type="domain" description="Dam-replacing protein HTH" evidence="1">
    <location>
        <begin position="185"/>
        <end position="253"/>
    </location>
</feature>
<dbReference type="EMBL" id="BAAAFO010000002">
    <property type="protein sequence ID" value="GAA0249654.1"/>
    <property type="molecule type" value="Genomic_DNA"/>
</dbReference>
<proteinExistence type="predicted"/>
<dbReference type="Pfam" id="PF06044">
    <property type="entry name" value="DpnI"/>
    <property type="match status" value="1"/>
</dbReference>
<keyword evidence="3" id="KW-1185">Reference proteome</keyword>
<dbReference type="Gene3D" id="3.40.210.30">
    <property type="entry name" value="Dam replacing family, catalytic PD-(D/E)XK domain"/>
    <property type="match status" value="1"/>
</dbReference>